<keyword evidence="2" id="KW-0812">Transmembrane</keyword>
<dbReference type="Gene3D" id="1.10.530.10">
    <property type="match status" value="1"/>
</dbReference>
<evidence type="ECO:0000313" key="5">
    <source>
        <dbReference type="Proteomes" id="UP000029590"/>
    </source>
</evidence>
<keyword evidence="2" id="KW-1133">Transmembrane helix</keyword>
<dbReference type="Proteomes" id="UP000029590">
    <property type="component" value="Unassembled WGS sequence"/>
</dbReference>
<name>A0AAW3EXW5_BURGA</name>
<dbReference type="InterPro" id="IPR008258">
    <property type="entry name" value="Transglycosylase_SLT_dom_1"/>
</dbReference>
<keyword evidence="2" id="KW-0472">Membrane</keyword>
<reference evidence="4 5" key="1">
    <citation type="submission" date="2014-04" db="EMBL/GenBank/DDBJ databases">
        <authorList>
            <person name="Bishop-Lilly K.A."/>
            <person name="Broomall S.M."/>
            <person name="Chain P.S."/>
            <person name="Chertkov O."/>
            <person name="Coyne S.R."/>
            <person name="Daligault H.E."/>
            <person name="Davenport K.W."/>
            <person name="Erkkila T."/>
            <person name="Frey K.G."/>
            <person name="Gibbons H.S."/>
            <person name="Gu W."/>
            <person name="Jaissle J."/>
            <person name="Johnson S.L."/>
            <person name="Koroleva G.I."/>
            <person name="Ladner J.T."/>
            <person name="Lo C.-C."/>
            <person name="Minogue T.D."/>
            <person name="Munk C."/>
            <person name="Palacios G.F."/>
            <person name="Redden C.L."/>
            <person name="Rosenzweig C.N."/>
            <person name="Scholz M.B."/>
            <person name="Teshima H."/>
            <person name="Xu Y."/>
        </authorList>
    </citation>
    <scope>NUCLEOTIDE SEQUENCE [LARGE SCALE GENOMIC DNA]</scope>
    <source>
        <strain evidence="5">gladioli</strain>
    </source>
</reference>
<comment type="caution">
    <text evidence="4">The sequence shown here is derived from an EMBL/GenBank/DDBJ whole genome shotgun (WGS) entry which is preliminary data.</text>
</comment>
<dbReference type="CDD" id="cd00254">
    <property type="entry name" value="LT-like"/>
    <property type="match status" value="1"/>
</dbReference>
<evidence type="ECO:0000256" key="2">
    <source>
        <dbReference type="SAM" id="Phobius"/>
    </source>
</evidence>
<evidence type="ECO:0000256" key="1">
    <source>
        <dbReference type="ARBA" id="ARBA00007734"/>
    </source>
</evidence>
<protein>
    <submittedName>
        <fullName evidence="4">Transglycosylase SLT domain protein</fullName>
    </submittedName>
</protein>
<dbReference type="RefSeq" id="WP_036054406.1">
    <property type="nucleotide sequence ID" value="NZ_KN150850.1"/>
</dbReference>
<dbReference type="PANTHER" id="PTHR37423:SF2">
    <property type="entry name" value="MEMBRANE-BOUND LYTIC MUREIN TRANSGLYCOSYLASE C"/>
    <property type="match status" value="1"/>
</dbReference>
<comment type="similarity">
    <text evidence="1">Belongs to the transglycosylase Slt family.</text>
</comment>
<dbReference type="PANTHER" id="PTHR37423">
    <property type="entry name" value="SOLUBLE LYTIC MUREIN TRANSGLYCOSYLASE-RELATED"/>
    <property type="match status" value="1"/>
</dbReference>
<evidence type="ECO:0000313" key="4">
    <source>
        <dbReference type="EMBL" id="KGC12625.1"/>
    </source>
</evidence>
<dbReference type="Pfam" id="PF01464">
    <property type="entry name" value="SLT"/>
    <property type="match status" value="1"/>
</dbReference>
<sequence length="535" mass="57347">MTAKSIIDIEINDSKFKEFHALFTEYQKRLAEMPEDWKKVVDVIDDAGSGMDEFATASMHSKDFLMISAIQADAISKGMLRATSSQDKFNSKAKDGAIQVGRMAKFSKEFEKSIFNMSRVLLKLGAVGVSGIGSAVGAVYGATSMLAGQNLQARGLGLRIGQTQAFNANFERFGLGASDLGNVANAQGDVSKWRAFIAAGLTPEQIQGEDAEQLTYDFARAASGKYREWQKAGMPAASMAQAYGFTDVLSLQQLRTGASYTDQQFIAAQNKTLADAKANEVNQGVADQASEVKAALQSDWAKVLNTFNEQLASASPELKILGDSAAAAAVNLLKVAGPEAKKVLDALQGPPISKDQAKKEGGVVGGLATMGYWLRSHIPGLSNDSSQLESAMTLPAGILGAQYQIESSGGKNLKSPKGALGPMQFMPDTWKEWGRGDINNLNDSMDAASRYDSYLLKRYGGDVRKALAAYNWGMGNLDKDIAKNGDNWESHAPRETQQYISKIMSLMAKQGQNVNINITNSTAANVATSMNAAPH</sequence>
<evidence type="ECO:0000259" key="3">
    <source>
        <dbReference type="Pfam" id="PF01464"/>
    </source>
</evidence>
<gene>
    <name evidence="4" type="ORF">DM48_376</name>
</gene>
<dbReference type="AlphaFoldDB" id="A0AAW3EXW5"/>
<accession>A0AAW3EXW5</accession>
<dbReference type="InterPro" id="IPR023346">
    <property type="entry name" value="Lysozyme-like_dom_sf"/>
</dbReference>
<feature type="transmembrane region" description="Helical" evidence="2">
    <location>
        <begin position="120"/>
        <end position="142"/>
    </location>
</feature>
<proteinExistence type="inferred from homology"/>
<dbReference type="SUPFAM" id="SSF53955">
    <property type="entry name" value="Lysozyme-like"/>
    <property type="match status" value="1"/>
</dbReference>
<organism evidence="4 5">
    <name type="scientific">Burkholderia gladioli</name>
    <name type="common">Pseudomonas marginata</name>
    <name type="synonym">Phytomonas marginata</name>
    <dbReference type="NCBI Taxonomy" id="28095"/>
    <lineage>
        <taxon>Bacteria</taxon>
        <taxon>Pseudomonadati</taxon>
        <taxon>Pseudomonadota</taxon>
        <taxon>Betaproteobacteria</taxon>
        <taxon>Burkholderiales</taxon>
        <taxon>Burkholderiaceae</taxon>
        <taxon>Burkholderia</taxon>
    </lineage>
</organism>
<feature type="domain" description="Transglycosylase SLT" evidence="3">
    <location>
        <begin position="400"/>
        <end position="487"/>
    </location>
</feature>
<dbReference type="EMBL" id="JPGG01000016">
    <property type="protein sequence ID" value="KGC12625.1"/>
    <property type="molecule type" value="Genomic_DNA"/>
</dbReference>